<feature type="binding site" evidence="5">
    <location>
        <position position="144"/>
    </location>
    <ligand>
        <name>S-adenosyl-L-methionine</name>
        <dbReference type="ChEBI" id="CHEBI:59789"/>
    </ligand>
</feature>
<evidence type="ECO:0000256" key="1">
    <source>
        <dbReference type="ARBA" id="ARBA00022603"/>
    </source>
</evidence>
<organism evidence="8 9">
    <name type="scientific">Candidatus Megaera venefica</name>
    <dbReference type="NCBI Taxonomy" id="2055910"/>
    <lineage>
        <taxon>Bacteria</taxon>
        <taxon>Pseudomonadati</taxon>
        <taxon>Pseudomonadota</taxon>
        <taxon>Alphaproteobacteria</taxon>
        <taxon>Rickettsiales</taxon>
        <taxon>Rickettsiaceae</taxon>
        <taxon>Candidatus Megaera</taxon>
    </lineage>
</organism>
<comment type="catalytic activity">
    <reaction evidence="4 5">
        <text>L-glutaminyl-[peptide chain release factor] + S-adenosyl-L-methionine = N(5)-methyl-L-glutaminyl-[peptide chain release factor] + S-adenosyl-L-homocysteine + H(+)</text>
        <dbReference type="Rhea" id="RHEA:42896"/>
        <dbReference type="Rhea" id="RHEA-COMP:10271"/>
        <dbReference type="Rhea" id="RHEA-COMP:10272"/>
        <dbReference type="ChEBI" id="CHEBI:15378"/>
        <dbReference type="ChEBI" id="CHEBI:30011"/>
        <dbReference type="ChEBI" id="CHEBI:57856"/>
        <dbReference type="ChEBI" id="CHEBI:59789"/>
        <dbReference type="ChEBI" id="CHEBI:61891"/>
        <dbReference type="EC" id="2.1.1.297"/>
    </reaction>
</comment>
<evidence type="ECO:0000256" key="2">
    <source>
        <dbReference type="ARBA" id="ARBA00022679"/>
    </source>
</evidence>
<name>A0ABU5NAK1_9RICK</name>
<dbReference type="RefSeq" id="WP_322776106.1">
    <property type="nucleotide sequence ID" value="NZ_JARJFB010000005.1"/>
</dbReference>
<sequence>MEIKQALILAAGKCQNSSTPNLDARVILCKVLSLSYEQLLVRYDNVLSALEEKEFLRLVDRRVSMEPIAYIMGKQEFYGRDFVVDKSVLIPRPETELLVDSIIEDYNIHHLDKNIKILELGTGSGAISVSIASEILRAEIFAVDISSEALKIAKINSYNYKVNEKIKFIQSDWFSNVGEGRYDYIVSNPPYIDYNENSVATGTRLFEPKLALYANDNGLAAYKTIINSASSYLKDGGKLLFEIGYKQRDKVLDILRECGFTDILTKKDLAGHDRVVIAQ</sequence>
<dbReference type="InterPro" id="IPR002052">
    <property type="entry name" value="DNA_methylase_N6_adenine_CS"/>
</dbReference>
<dbReference type="Pfam" id="PF05175">
    <property type="entry name" value="MTS"/>
    <property type="match status" value="1"/>
</dbReference>
<dbReference type="Proteomes" id="UP001291687">
    <property type="component" value="Unassembled WGS sequence"/>
</dbReference>
<dbReference type="Gene3D" id="1.10.8.10">
    <property type="entry name" value="DNA helicase RuvA subunit, C-terminal domain"/>
    <property type="match status" value="1"/>
</dbReference>
<dbReference type="Pfam" id="PF17827">
    <property type="entry name" value="PrmC_N"/>
    <property type="match status" value="1"/>
</dbReference>
<accession>A0ABU5NAK1</accession>
<feature type="binding site" evidence="5">
    <location>
        <begin position="188"/>
        <end position="191"/>
    </location>
    <ligand>
        <name>substrate</name>
    </ligand>
</feature>
<dbReference type="NCBIfam" id="TIGR03534">
    <property type="entry name" value="RF_mod_PrmC"/>
    <property type="match status" value="1"/>
</dbReference>
<dbReference type="PANTHER" id="PTHR18895:SF74">
    <property type="entry name" value="MTRF1L RELEASE FACTOR GLUTAMINE METHYLTRANSFERASE"/>
    <property type="match status" value="1"/>
</dbReference>
<evidence type="ECO:0000313" key="9">
    <source>
        <dbReference type="Proteomes" id="UP001291687"/>
    </source>
</evidence>
<dbReference type="NCBIfam" id="TIGR00536">
    <property type="entry name" value="hemK_fam"/>
    <property type="match status" value="1"/>
</dbReference>
<keyword evidence="3 5" id="KW-0949">S-adenosyl-L-methionine</keyword>
<dbReference type="GO" id="GO:0032259">
    <property type="term" value="P:methylation"/>
    <property type="evidence" value="ECO:0007669"/>
    <property type="project" value="UniProtKB-KW"/>
</dbReference>
<dbReference type="EC" id="2.1.1.297" evidence="5"/>
<evidence type="ECO:0000259" key="6">
    <source>
        <dbReference type="Pfam" id="PF05175"/>
    </source>
</evidence>
<dbReference type="CDD" id="cd02440">
    <property type="entry name" value="AdoMet_MTases"/>
    <property type="match status" value="1"/>
</dbReference>
<dbReference type="InterPro" id="IPR029063">
    <property type="entry name" value="SAM-dependent_MTases_sf"/>
</dbReference>
<comment type="similarity">
    <text evidence="5">Belongs to the protein N5-glutamine methyltransferase family. PrmC subfamily.</text>
</comment>
<feature type="binding site" evidence="5">
    <location>
        <position position="173"/>
    </location>
    <ligand>
        <name>S-adenosyl-L-methionine</name>
        <dbReference type="ChEBI" id="CHEBI:59789"/>
    </ligand>
</feature>
<keyword evidence="9" id="KW-1185">Reference proteome</keyword>
<feature type="binding site" evidence="5">
    <location>
        <position position="188"/>
    </location>
    <ligand>
        <name>S-adenosyl-L-methionine</name>
        <dbReference type="ChEBI" id="CHEBI:59789"/>
    </ligand>
</feature>
<reference evidence="8 9" key="1">
    <citation type="submission" date="2023-03" db="EMBL/GenBank/DDBJ databases">
        <title>Host association and intracellularity evolved multiple times independently in the Rickettsiales.</title>
        <authorList>
            <person name="Castelli M."/>
            <person name="Nardi T."/>
            <person name="Gammuto L."/>
            <person name="Bellinzona G."/>
            <person name="Sabaneyeva E."/>
            <person name="Potekhin A."/>
            <person name="Serra V."/>
            <person name="Petroni G."/>
            <person name="Sassera D."/>
        </authorList>
    </citation>
    <scope>NUCLEOTIDE SEQUENCE [LARGE SCALE GENOMIC DNA]</scope>
    <source>
        <strain evidence="8 9">Sr 2-6</strain>
    </source>
</reference>
<dbReference type="SUPFAM" id="SSF53335">
    <property type="entry name" value="S-adenosyl-L-methionine-dependent methyltransferases"/>
    <property type="match status" value="1"/>
</dbReference>
<dbReference type="InterPro" id="IPR019874">
    <property type="entry name" value="RF_methyltr_PrmC"/>
</dbReference>
<gene>
    <name evidence="5" type="primary">prmC</name>
    <name evidence="8" type="ORF">Megvenef_00153</name>
</gene>
<dbReference type="GO" id="GO:0008168">
    <property type="term" value="F:methyltransferase activity"/>
    <property type="evidence" value="ECO:0007669"/>
    <property type="project" value="UniProtKB-KW"/>
</dbReference>
<keyword evidence="1 5" id="KW-0489">Methyltransferase</keyword>
<evidence type="ECO:0000256" key="3">
    <source>
        <dbReference type="ARBA" id="ARBA00022691"/>
    </source>
</evidence>
<dbReference type="InterPro" id="IPR050320">
    <property type="entry name" value="N5-glutamine_MTase"/>
</dbReference>
<protein>
    <recommendedName>
        <fullName evidence="5">Release factor glutamine methyltransferase</fullName>
        <shortName evidence="5">RF MTase</shortName>
        <ecNumber evidence="5">2.1.1.297</ecNumber>
    </recommendedName>
    <alternativeName>
        <fullName evidence="5">N5-glutamine methyltransferase PrmC</fullName>
    </alternativeName>
    <alternativeName>
        <fullName evidence="5">Protein-(glutamine-N5) MTase PrmC</fullName>
    </alternativeName>
    <alternativeName>
        <fullName evidence="5">Protein-glutamine N-methyltransferase PrmC</fullName>
    </alternativeName>
</protein>
<evidence type="ECO:0000256" key="5">
    <source>
        <dbReference type="HAMAP-Rule" id="MF_02126"/>
    </source>
</evidence>
<feature type="domain" description="Methyltransferase small" evidence="6">
    <location>
        <begin position="109"/>
        <end position="207"/>
    </location>
</feature>
<comment type="function">
    <text evidence="5">Methylates the class 1 translation termination release factors RF1/PrfA and RF2/PrfB on the glutamine residue of the universally conserved GGQ motif.</text>
</comment>
<dbReference type="InterPro" id="IPR007848">
    <property type="entry name" value="Small_mtfrase_dom"/>
</dbReference>
<evidence type="ECO:0000256" key="4">
    <source>
        <dbReference type="ARBA" id="ARBA00048391"/>
    </source>
</evidence>
<evidence type="ECO:0000313" key="8">
    <source>
        <dbReference type="EMBL" id="MEA0970201.1"/>
    </source>
</evidence>
<dbReference type="PANTHER" id="PTHR18895">
    <property type="entry name" value="HEMK METHYLTRANSFERASE"/>
    <property type="match status" value="1"/>
</dbReference>
<dbReference type="InterPro" id="IPR040758">
    <property type="entry name" value="PrmC_N"/>
</dbReference>
<proteinExistence type="inferred from homology"/>
<dbReference type="InterPro" id="IPR004556">
    <property type="entry name" value="HemK-like"/>
</dbReference>
<dbReference type="PROSITE" id="PS00092">
    <property type="entry name" value="N6_MTASE"/>
    <property type="match status" value="1"/>
</dbReference>
<feature type="domain" description="Release factor glutamine methyltransferase N-terminal" evidence="7">
    <location>
        <begin position="10"/>
        <end position="73"/>
    </location>
</feature>
<dbReference type="EMBL" id="JARJFB010000005">
    <property type="protein sequence ID" value="MEA0970201.1"/>
    <property type="molecule type" value="Genomic_DNA"/>
</dbReference>
<dbReference type="Gene3D" id="3.40.50.150">
    <property type="entry name" value="Vaccinia Virus protein VP39"/>
    <property type="match status" value="1"/>
</dbReference>
<dbReference type="HAMAP" id="MF_02126">
    <property type="entry name" value="RF_methyltr_PrmC"/>
    <property type="match status" value="1"/>
</dbReference>
<comment type="caution">
    <text evidence="8">The sequence shown here is derived from an EMBL/GenBank/DDBJ whole genome shotgun (WGS) entry which is preliminary data.</text>
</comment>
<evidence type="ECO:0000259" key="7">
    <source>
        <dbReference type="Pfam" id="PF17827"/>
    </source>
</evidence>
<feature type="binding site" evidence="5">
    <location>
        <begin position="121"/>
        <end position="125"/>
    </location>
    <ligand>
        <name>S-adenosyl-L-methionine</name>
        <dbReference type="ChEBI" id="CHEBI:59789"/>
    </ligand>
</feature>
<keyword evidence="2 5" id="KW-0808">Transferase</keyword>